<name>A0ABR0SCL6_9HYPO</name>
<dbReference type="Pfam" id="PF01565">
    <property type="entry name" value="FAD_binding_4"/>
    <property type="match status" value="1"/>
</dbReference>
<dbReference type="PANTHER" id="PTHR42973:SF17">
    <property type="entry name" value="OXIDASE, PUTATIVE (AFU_ORTHOLOGUE AFUA_6G14340)-RELATED"/>
    <property type="match status" value="1"/>
</dbReference>
<dbReference type="InterPro" id="IPR050416">
    <property type="entry name" value="FAD-linked_Oxidoreductase"/>
</dbReference>
<keyword evidence="4" id="KW-0560">Oxidoreductase</keyword>
<dbReference type="InterPro" id="IPR036318">
    <property type="entry name" value="FAD-bd_PCMH-like_sf"/>
</dbReference>
<evidence type="ECO:0000313" key="7">
    <source>
        <dbReference type="Proteomes" id="UP001338125"/>
    </source>
</evidence>
<accession>A0ABR0SCL6</accession>
<dbReference type="Pfam" id="PF08031">
    <property type="entry name" value="BBE"/>
    <property type="match status" value="1"/>
</dbReference>
<comment type="similarity">
    <text evidence="1">Belongs to the oxygen-dependent FAD-linked oxidoreductase family.</text>
</comment>
<evidence type="ECO:0000259" key="5">
    <source>
        <dbReference type="PROSITE" id="PS51387"/>
    </source>
</evidence>
<dbReference type="EMBL" id="JAVFKD010000014">
    <property type="protein sequence ID" value="KAK5989719.1"/>
    <property type="molecule type" value="Genomic_DNA"/>
</dbReference>
<evidence type="ECO:0000256" key="1">
    <source>
        <dbReference type="ARBA" id="ARBA00005466"/>
    </source>
</evidence>
<dbReference type="InterPro" id="IPR016169">
    <property type="entry name" value="FAD-bd_PCMH_sub2"/>
</dbReference>
<reference evidence="6 7" key="1">
    <citation type="submission" date="2024-01" db="EMBL/GenBank/DDBJ databases">
        <title>Complete genome of Cladobotryum mycophilum ATHUM6906.</title>
        <authorList>
            <person name="Christinaki A.C."/>
            <person name="Myridakis A.I."/>
            <person name="Kouvelis V.N."/>
        </authorList>
    </citation>
    <scope>NUCLEOTIDE SEQUENCE [LARGE SCALE GENOMIC DNA]</scope>
    <source>
        <strain evidence="6 7">ATHUM6906</strain>
    </source>
</reference>
<dbReference type="InterPro" id="IPR012951">
    <property type="entry name" value="BBE"/>
</dbReference>
<proteinExistence type="inferred from homology"/>
<dbReference type="InterPro" id="IPR016166">
    <property type="entry name" value="FAD-bd_PCMH"/>
</dbReference>
<dbReference type="PANTHER" id="PTHR42973">
    <property type="entry name" value="BINDING OXIDOREDUCTASE, PUTATIVE (AFU_ORTHOLOGUE AFUA_1G17690)-RELATED"/>
    <property type="match status" value="1"/>
</dbReference>
<evidence type="ECO:0000256" key="2">
    <source>
        <dbReference type="ARBA" id="ARBA00022630"/>
    </source>
</evidence>
<keyword evidence="3" id="KW-0274">FAD</keyword>
<dbReference type="Proteomes" id="UP001338125">
    <property type="component" value="Unassembled WGS sequence"/>
</dbReference>
<keyword evidence="7" id="KW-1185">Reference proteome</keyword>
<sequence>MGNLTSNLGKDQAHIGHYNSLLQQCVADVCHGRDNCYSHPNTWMLKNWDYQRDWVKPYNLEVPMKPLAVVRPINAIEVAMSVKCANDVDVKVQARSGGHSYGNLGLGGIAKRGGLMIDLTGLKDFKMDTDTWQASFGSGFRLGELDQQLHNHGARAIAHGTCPGVGVGGHATVGGLGPMSRMWGSALDHVVEMEVVTADGSIVRASEKVNSDLFWAMRGAGASFGIVTEFVVKTHPEPGNVIDYSYSFNFGKQKDMAGIFKKWQKLIDDPEMDRRFSTQFIAQPLGAIITGTFYGTQKEWEASGIQEQLPSGGKVNVTVSNWLGSLAHIGEVMLLHLSDTPSHFDSKSLAFRHEDMLSDSAVDDLFAYMGDTDAGTLLWTVIFNSEGGAMMDVPMDATAYPHRDKLMMYQSYAINLGDMSDKTRGFVKGIHDKIQAGAPGAKTSYAGYIDRSLARNAAQSFYWGDKVTKLRDIKKKWDPADRFRNAQSIDLGPQDEKRAAPVMFEEVNRVIFRWSIAKREDEFGLRGLRGGWQPV</sequence>
<comment type="caution">
    <text evidence="6">The sequence shown here is derived from an EMBL/GenBank/DDBJ whole genome shotgun (WGS) entry which is preliminary data.</text>
</comment>
<evidence type="ECO:0000256" key="4">
    <source>
        <dbReference type="ARBA" id="ARBA00023002"/>
    </source>
</evidence>
<dbReference type="InterPro" id="IPR006093">
    <property type="entry name" value="Oxy_OxRdtase_FAD_BS"/>
</dbReference>
<dbReference type="PROSITE" id="PS51387">
    <property type="entry name" value="FAD_PCMH"/>
    <property type="match status" value="1"/>
</dbReference>
<protein>
    <submittedName>
        <fullName evidence="6">FAD-linked oxidoreductase sorD</fullName>
    </submittedName>
</protein>
<dbReference type="Gene3D" id="3.30.465.10">
    <property type="match status" value="1"/>
</dbReference>
<gene>
    <name evidence="6" type="ORF">PT974_07978</name>
</gene>
<dbReference type="PROSITE" id="PS00862">
    <property type="entry name" value="OX2_COVAL_FAD"/>
    <property type="match status" value="1"/>
</dbReference>
<feature type="domain" description="FAD-binding PCMH-type" evidence="5">
    <location>
        <begin position="62"/>
        <end position="237"/>
    </location>
</feature>
<evidence type="ECO:0000256" key="3">
    <source>
        <dbReference type="ARBA" id="ARBA00022827"/>
    </source>
</evidence>
<keyword evidence="2" id="KW-0285">Flavoprotein</keyword>
<dbReference type="InterPro" id="IPR006094">
    <property type="entry name" value="Oxid_FAD_bind_N"/>
</dbReference>
<organism evidence="6 7">
    <name type="scientific">Cladobotryum mycophilum</name>
    <dbReference type="NCBI Taxonomy" id="491253"/>
    <lineage>
        <taxon>Eukaryota</taxon>
        <taxon>Fungi</taxon>
        <taxon>Dikarya</taxon>
        <taxon>Ascomycota</taxon>
        <taxon>Pezizomycotina</taxon>
        <taxon>Sordariomycetes</taxon>
        <taxon>Hypocreomycetidae</taxon>
        <taxon>Hypocreales</taxon>
        <taxon>Hypocreaceae</taxon>
        <taxon>Cladobotryum</taxon>
    </lineage>
</organism>
<dbReference type="Gene3D" id="3.40.462.20">
    <property type="match status" value="1"/>
</dbReference>
<dbReference type="SUPFAM" id="SSF56176">
    <property type="entry name" value="FAD-binding/transporter-associated domain-like"/>
    <property type="match status" value="1"/>
</dbReference>
<evidence type="ECO:0000313" key="6">
    <source>
        <dbReference type="EMBL" id="KAK5989719.1"/>
    </source>
</evidence>